<dbReference type="InterPro" id="IPR012675">
    <property type="entry name" value="Beta-grasp_dom_sf"/>
</dbReference>
<dbReference type="InterPro" id="IPR016155">
    <property type="entry name" value="Mopterin_synth/thiamin_S_b"/>
</dbReference>
<feature type="region of interest" description="Disordered" evidence="1">
    <location>
        <begin position="1"/>
        <end position="22"/>
    </location>
</feature>
<dbReference type="Gene3D" id="3.10.20.30">
    <property type="match status" value="1"/>
</dbReference>
<dbReference type="Proteomes" id="UP001202674">
    <property type="component" value="Unassembled WGS sequence"/>
</dbReference>
<sequence length="145" mass="16155">MGETRQRTGEADDRSNATSETTVQVRCTGHVRSAIGTGRLEYQFEGRTLREFLDAFFAEYDVRDMLIADTEAEATTRGWAPQLDELPGTYAKNPEGEQTRRYARVVVNGTFNEHLDGLDTKLHNGDRVALVYSGSRRKPTALAVG</sequence>
<accession>A0AAE3FPD7</accession>
<dbReference type="RefSeq" id="WP_250594556.1">
    <property type="nucleotide sequence ID" value="NZ_JAKRVY010000001.1"/>
</dbReference>
<protein>
    <submittedName>
        <fullName evidence="2">MoaD/ThiS family protein</fullName>
    </submittedName>
</protein>
<comment type="caution">
    <text evidence="2">The sequence shown here is derived from an EMBL/GenBank/DDBJ whole genome shotgun (WGS) entry which is preliminary data.</text>
</comment>
<gene>
    <name evidence="2" type="ORF">AArcSt11_03210</name>
</gene>
<keyword evidence="3" id="KW-1185">Reference proteome</keyword>
<name>A0AAE3FPD7_9EURY</name>
<proteinExistence type="predicted"/>
<organism evidence="2 3">
    <name type="scientific">Natranaeroarchaeum aerophilus</name>
    <dbReference type="NCBI Taxonomy" id="2917711"/>
    <lineage>
        <taxon>Archaea</taxon>
        <taxon>Methanobacteriati</taxon>
        <taxon>Methanobacteriota</taxon>
        <taxon>Stenosarchaea group</taxon>
        <taxon>Halobacteria</taxon>
        <taxon>Halobacteriales</taxon>
        <taxon>Natronoarchaeaceae</taxon>
        <taxon>Natranaeroarchaeum</taxon>
    </lineage>
</organism>
<evidence type="ECO:0000313" key="3">
    <source>
        <dbReference type="Proteomes" id="UP001202674"/>
    </source>
</evidence>
<dbReference type="AlphaFoldDB" id="A0AAE3FPD7"/>
<reference evidence="2 3" key="1">
    <citation type="journal article" date="2022" name="Syst. Appl. Microbiol.">
        <title>Natronocalculus amylovorans gen. nov., sp. nov., and Natranaeroarchaeum aerophilus sp. nov., dominant culturable amylolytic natronoarchaea from hypersaline soda lakes in southwestern Siberia.</title>
        <authorList>
            <person name="Sorokin D.Y."/>
            <person name="Elcheninov A.G."/>
            <person name="Khizhniak T.V."/>
            <person name="Koenen M."/>
            <person name="Bale N.J."/>
            <person name="Damste J.S.S."/>
            <person name="Kublanov I.V."/>
        </authorList>
    </citation>
    <scope>NUCLEOTIDE SEQUENCE [LARGE SCALE GENOMIC DNA]</scope>
    <source>
        <strain evidence="2 3">AArc-St1-1</strain>
    </source>
</reference>
<evidence type="ECO:0000313" key="2">
    <source>
        <dbReference type="EMBL" id="MCL9812661.1"/>
    </source>
</evidence>
<feature type="compositionally biased region" description="Basic and acidic residues" evidence="1">
    <location>
        <begin position="1"/>
        <end position="15"/>
    </location>
</feature>
<dbReference type="EMBL" id="JAKRVY010000001">
    <property type="protein sequence ID" value="MCL9812661.1"/>
    <property type="molecule type" value="Genomic_DNA"/>
</dbReference>
<dbReference type="SUPFAM" id="SSF54285">
    <property type="entry name" value="MoaD/ThiS"/>
    <property type="match status" value="1"/>
</dbReference>
<evidence type="ECO:0000256" key="1">
    <source>
        <dbReference type="SAM" id="MobiDB-lite"/>
    </source>
</evidence>